<sequence>MSFDFIITKEIVGEYFSQKIDEIEPFIDFLFQEPSYKSEILGYLEEILAGSATKTKILSDLLHPSTHSKCCGKVWCNGGISYRCNTCSLNTTATLCPECFKKGNHFGHDFVIFKSKFGCCDCGNSDVLKEQGFCKNSKTQKENEMKLEPDFIKRLIFITNGIIKQILIHLYELANLDSELILQVLDWINILNTQNRDISKYLTKQFLDYSFEEKNFIEHIFYYSMNKKTNQNKKKFFSSLKKLICQSLSNHQFRRSFGGIFLKHYKGITIHNIFHNINFFSGWPIRFFTTGKEMQYFCQKLKIVEIIFETYFSIMNTALIPSFSDGVSILNCQDPIIKNYKLKKILTDIEFLFENQYSNQYIFQTMEKKKNKDSLFLQFLKQGVFYFSGMNTFKRQTELTSRLNHPLDNGNNNNNWVNCYNYESKIYSISYLINGNLKNFSTKTIKQLIYNFIDILIKWIGSNNAINNDMETILVELPNCIEFQSIKKQFEIYSYNIHNNPISFHFPLHRIFSLILAQYLQKTEENFEFFLQNTAIYDQKNNSFSKFLTLVEHLIRLQVLTSEISIGIWNRNDSSIKHQINLQRGPLFSQFCIDKDVFLLQVCASLLDPEHFILDLMESFKIVDYFILDESNEGEGYGDGDNNNKDKNSNKNKNKKNKNNDNNSRKKKKKKKSKKSIKMIIEKEVEDEKKNNNDDKIEIEKDEEINNNKIKKANKKFNNDHKPRLEDNNNNNIDGDGDGDEDNDNDNISNSQINFKYFLSSIHRKLPENENNKKSKTDNQELKTKKEINTIQNNSLTPDKSLIIDNDSEEGIESVSGHESDDLDVIFSYSDNDDDSDLESSDNSDSIEDDYKELENEIFRLKTELVCDFFKLLIIILVERSESGFLTIEEKIIRELVHILAVKDHTHSTLINELPQSLIKNIEMSKLDSIIDKVTEKTHKKDIIYSLKTKYWKHYESFYFPHLSKIEEQIAEDNFRKFIKQLKTQNVEESKQYEIIKPTFDKIRPQLSNISQLLHNHLIHQLLFITLYNSKIKNTLRKSDQLFILSLHLIYLILTVEPDFEFNSQIPIQIEKKNEKKNQKKKHKIIKFESKKKKNHLNNNINIKFDLIGSKSENDNNNNDDDDNNNNNYNDQKKNQRKRMLSELNSNFNNLTNPIKYHKKNPKKMEFIQFPTQNNFLINCFHSIETPIGMESFCTLLIYFSVDVKKKEFHSLIKEILELMKKKNPQKKKYLNNLIQSSLKKGQLDKKQEERKKQLILARQRRIMENLKERSKQFSKKYEKELENTQTIIRFDTIMKSFSLFEPDYSHLKYNERQTRFLCAECRNLGSEMEVMSILGYASSTPQGIILTSCGHGLHVSCYQQYFDNLISRRLNERLYEGMFCSNLERGEFLCPVCKQIANTVIPIISNKVINYFQIDQDHNSNNSDGGNININIIDDDDDDEEKIIDITDHFDSNDKDENNKDNINVEEEEPEQEEEEEEENEEENKNSNKYEDNNNEDNVLNIILDSKIINNLLNTESKIIKFPNEFIIESIQDFINRLSSFSMNIIEENYSFEILLNLLFNSITNLEIATRLDGNEFISSVQHFQLQTLSRICFSFGKTTKNGVKCRNQLKHNFKLFLKNNIPINEEFENILQIDLVKFFIWIYYLIAPNFDKSLFYELLNEIYPIVILQILHTIGITKLNRDNFEKNEKLIIDYTLPFLRSIIIFLEHCIDQEKSTKKVVFECRDFYNICEILHIPSDLNQIFHGKNDGGNGGGVGGNRNKKLIKCFQNWGKKFKTQINHIINPFKPFEFLQLPTTFQELNIWYELRSKQNKFNKINKIYENEMSEQDVNEKEFEFFENKIPKNAAISLISGQLYDLESFQERNQIVLAVSGSFASAVFVYQPDCGLVDLGSFYVDKWGEIDIGLRRGRTLYLDENKIREFYQKFLNNEIIYWTAELRTKKPLLKIRF</sequence>
<evidence type="ECO:0000313" key="15">
    <source>
        <dbReference type="Proteomes" id="UP001146793"/>
    </source>
</evidence>
<reference evidence="14" key="1">
    <citation type="submission" date="2022-08" db="EMBL/GenBank/DDBJ databases">
        <title>Novel sulphate-reducing endosymbionts in the free-living metamonad Anaeramoeba.</title>
        <authorList>
            <person name="Jerlstrom-Hultqvist J."/>
            <person name="Cepicka I."/>
            <person name="Gallot-Lavallee L."/>
            <person name="Salas-Leiva D."/>
            <person name="Curtis B.A."/>
            <person name="Zahonova K."/>
            <person name="Pipaliya S."/>
            <person name="Dacks J."/>
            <person name="Roger A.J."/>
        </authorList>
    </citation>
    <scope>NUCLEOTIDE SEQUENCE</scope>
    <source>
        <strain evidence="14">Busselton2</strain>
    </source>
</reference>
<feature type="compositionally biased region" description="Basic residues" evidence="12">
    <location>
        <begin position="665"/>
        <end position="677"/>
    </location>
</feature>
<comment type="similarity">
    <text evidence="8 10">Belongs to the E3 ubiquitin-protein ligase UBR1-like family.</text>
</comment>
<feature type="region of interest" description="Disordered" evidence="12">
    <location>
        <begin position="636"/>
        <end position="677"/>
    </location>
</feature>
<proteinExistence type="inferred from homology"/>
<dbReference type="GO" id="GO:0016567">
    <property type="term" value="P:protein ubiquitination"/>
    <property type="evidence" value="ECO:0007669"/>
    <property type="project" value="UniProtKB-UniRule"/>
</dbReference>
<dbReference type="PANTHER" id="PTHR21497:SF24">
    <property type="entry name" value="E3 UBIQUITIN-PROTEIN LIGASE UBR1"/>
    <property type="match status" value="1"/>
</dbReference>
<comment type="function">
    <text evidence="10">Ubiquitin ligase protein which is a component of the N-end rule pathway. Recognizes and binds to proteins bearing specific N-terminal residues that are destabilizing according to the N-end rule, leading to their ubiquitination and subsequent degradation.</text>
</comment>
<dbReference type="Gene3D" id="2.10.110.30">
    <property type="match status" value="1"/>
</dbReference>
<evidence type="ECO:0000256" key="1">
    <source>
        <dbReference type="ARBA" id="ARBA00000900"/>
    </source>
</evidence>
<dbReference type="Pfam" id="PF02207">
    <property type="entry name" value="zf-UBR"/>
    <property type="match status" value="1"/>
</dbReference>
<dbReference type="FunFam" id="2.10.110.30:FF:000002">
    <property type="entry name" value="Putative e3 ubiquitin-protein ligase ubr3"/>
    <property type="match status" value="1"/>
</dbReference>
<feature type="compositionally biased region" description="Basic and acidic residues" evidence="12">
    <location>
        <begin position="1447"/>
        <end position="1461"/>
    </location>
</feature>
<evidence type="ECO:0000256" key="7">
    <source>
        <dbReference type="ARBA" id="ARBA00022833"/>
    </source>
</evidence>
<dbReference type="InterPro" id="IPR042065">
    <property type="entry name" value="E3_ELL-like"/>
</dbReference>
<dbReference type="InterPro" id="IPR036390">
    <property type="entry name" value="WH_DNA-bd_sf"/>
</dbReference>
<keyword evidence="14" id="KW-0436">Ligase</keyword>
<evidence type="ECO:0000256" key="9">
    <source>
        <dbReference type="PROSITE-ProRule" id="PRU00508"/>
    </source>
</evidence>
<dbReference type="CDD" id="cd16482">
    <property type="entry name" value="RING-H2_UBR1-like"/>
    <property type="match status" value="1"/>
</dbReference>
<evidence type="ECO:0000256" key="8">
    <source>
        <dbReference type="ARBA" id="ARBA00046341"/>
    </source>
</evidence>
<dbReference type="GO" id="GO:0016874">
    <property type="term" value="F:ligase activity"/>
    <property type="evidence" value="ECO:0007669"/>
    <property type="project" value="UniProtKB-KW"/>
</dbReference>
<evidence type="ECO:0000259" key="13">
    <source>
        <dbReference type="PROSITE" id="PS51157"/>
    </source>
</evidence>
<feature type="domain" description="UBR-type" evidence="13">
    <location>
        <begin position="69"/>
        <end position="139"/>
    </location>
</feature>
<dbReference type="SMART" id="SM00396">
    <property type="entry name" value="ZnF_UBR1"/>
    <property type="match status" value="1"/>
</dbReference>
<dbReference type="GO" id="GO:0008270">
    <property type="term" value="F:zinc ion binding"/>
    <property type="evidence" value="ECO:0007669"/>
    <property type="project" value="UniProtKB-UniRule"/>
</dbReference>
<dbReference type="GO" id="GO:0005737">
    <property type="term" value="C:cytoplasm"/>
    <property type="evidence" value="ECO:0007669"/>
    <property type="project" value="TreeGrafter"/>
</dbReference>
<dbReference type="CDD" id="cd19673">
    <property type="entry name" value="UBR-box_UBR3"/>
    <property type="match status" value="1"/>
</dbReference>
<keyword evidence="6 10" id="KW-0833">Ubl conjugation pathway</keyword>
<dbReference type="EMBL" id="JANTQA010000070">
    <property type="protein sequence ID" value="KAJ3425400.1"/>
    <property type="molecule type" value="Genomic_DNA"/>
</dbReference>
<dbReference type="Gene3D" id="1.10.10.2670">
    <property type="entry name" value="E3 ubiquitin-protein ligase"/>
    <property type="match status" value="1"/>
</dbReference>
<protein>
    <recommendedName>
        <fullName evidence="10">E3 ubiquitin-protein ligase</fullName>
        <ecNumber evidence="10">2.3.2.27</ecNumber>
    </recommendedName>
</protein>
<keyword evidence="4 10" id="KW-0479">Metal-binding</keyword>
<evidence type="ECO:0000256" key="5">
    <source>
        <dbReference type="ARBA" id="ARBA00022771"/>
    </source>
</evidence>
<feature type="compositionally biased region" description="Basic and acidic residues" evidence="12">
    <location>
        <begin position="1484"/>
        <end position="1493"/>
    </location>
</feature>
<organism evidence="14 15">
    <name type="scientific">Anaeramoeba flamelloides</name>
    <dbReference type="NCBI Taxonomy" id="1746091"/>
    <lineage>
        <taxon>Eukaryota</taxon>
        <taxon>Metamonada</taxon>
        <taxon>Anaeramoebidae</taxon>
        <taxon>Anaeramoeba</taxon>
    </lineage>
</organism>
<keyword evidence="11" id="KW-0175">Coiled coil</keyword>
<dbReference type="EC" id="2.3.2.27" evidence="10"/>
<evidence type="ECO:0000256" key="3">
    <source>
        <dbReference type="ARBA" id="ARBA00022679"/>
    </source>
</evidence>
<comment type="pathway">
    <text evidence="2 10">Protein modification; protein ubiquitination.</text>
</comment>
<keyword evidence="3 10" id="KW-0808">Transferase</keyword>
<evidence type="ECO:0000256" key="12">
    <source>
        <dbReference type="SAM" id="MobiDB-lite"/>
    </source>
</evidence>
<name>A0AAV7Y9W4_9EUKA</name>
<feature type="region of interest" description="Disordered" evidence="12">
    <location>
        <begin position="1447"/>
        <end position="1494"/>
    </location>
</feature>
<evidence type="ECO:0000256" key="4">
    <source>
        <dbReference type="ARBA" id="ARBA00022723"/>
    </source>
</evidence>
<feature type="compositionally biased region" description="Acidic residues" evidence="12">
    <location>
        <begin position="735"/>
        <end position="745"/>
    </location>
</feature>
<keyword evidence="5 10" id="KW-0863">Zinc-finger</keyword>
<accession>A0AAV7Y9W4</accession>
<feature type="region of interest" description="Disordered" evidence="12">
    <location>
        <begin position="766"/>
        <end position="791"/>
    </location>
</feature>
<feature type="coiled-coil region" evidence="11">
    <location>
        <begin position="1257"/>
        <end position="1284"/>
    </location>
</feature>
<dbReference type="InterPro" id="IPR039164">
    <property type="entry name" value="UBR1-like"/>
</dbReference>
<feature type="compositionally biased region" description="Basic and acidic residues" evidence="12">
    <location>
        <begin position="717"/>
        <end position="727"/>
    </location>
</feature>
<gene>
    <name evidence="14" type="ORF">M0812_27840</name>
</gene>
<dbReference type="PROSITE" id="PS51157">
    <property type="entry name" value="ZF_UBR"/>
    <property type="match status" value="1"/>
</dbReference>
<feature type="compositionally biased region" description="Acidic residues" evidence="12">
    <location>
        <begin position="1465"/>
        <end position="1483"/>
    </location>
</feature>
<dbReference type="GO" id="GO:0000151">
    <property type="term" value="C:ubiquitin ligase complex"/>
    <property type="evidence" value="ECO:0007669"/>
    <property type="project" value="TreeGrafter"/>
</dbReference>
<feature type="region of interest" description="Disordered" evidence="12">
    <location>
        <begin position="710"/>
        <end position="750"/>
    </location>
</feature>
<dbReference type="Pfam" id="PF22960">
    <property type="entry name" value="WHD_UBR1"/>
    <property type="match status" value="1"/>
</dbReference>
<comment type="caution">
    <text evidence="14">The sequence shown here is derived from an EMBL/GenBank/DDBJ whole genome shotgun (WGS) entry which is preliminary data.</text>
</comment>
<dbReference type="Proteomes" id="UP001146793">
    <property type="component" value="Unassembled WGS sequence"/>
</dbReference>
<feature type="zinc finger region" description="UBR-type" evidence="9">
    <location>
        <begin position="69"/>
        <end position="139"/>
    </location>
</feature>
<evidence type="ECO:0000256" key="2">
    <source>
        <dbReference type="ARBA" id="ARBA00004906"/>
    </source>
</evidence>
<dbReference type="GO" id="GO:0071596">
    <property type="term" value="P:ubiquitin-dependent protein catabolic process via the N-end rule pathway"/>
    <property type="evidence" value="ECO:0007669"/>
    <property type="project" value="UniProtKB-UniRule"/>
</dbReference>
<evidence type="ECO:0000256" key="10">
    <source>
        <dbReference type="RuleBase" id="RU366018"/>
    </source>
</evidence>
<keyword evidence="7 10" id="KW-0862">Zinc</keyword>
<evidence type="ECO:0000313" key="14">
    <source>
        <dbReference type="EMBL" id="KAJ3425400.1"/>
    </source>
</evidence>
<dbReference type="InterPro" id="IPR003126">
    <property type="entry name" value="Znf_UBR"/>
</dbReference>
<dbReference type="SUPFAM" id="SSF46785">
    <property type="entry name" value="Winged helix' DNA-binding domain"/>
    <property type="match status" value="1"/>
</dbReference>
<dbReference type="InterPro" id="IPR055194">
    <property type="entry name" value="UBR1-like_WH"/>
</dbReference>
<evidence type="ECO:0000256" key="11">
    <source>
        <dbReference type="SAM" id="Coils"/>
    </source>
</evidence>
<comment type="catalytic activity">
    <reaction evidence="1 10">
        <text>S-ubiquitinyl-[E2 ubiquitin-conjugating enzyme]-L-cysteine + [acceptor protein]-L-lysine = [E2 ubiquitin-conjugating enzyme]-L-cysteine + N(6)-ubiquitinyl-[acceptor protein]-L-lysine.</text>
        <dbReference type="EC" id="2.3.2.27"/>
    </reaction>
</comment>
<dbReference type="PANTHER" id="PTHR21497">
    <property type="entry name" value="UBIQUITIN LIGASE E3 ALPHA-RELATED"/>
    <property type="match status" value="1"/>
</dbReference>
<dbReference type="GO" id="GO:0061630">
    <property type="term" value="F:ubiquitin protein ligase activity"/>
    <property type="evidence" value="ECO:0007669"/>
    <property type="project" value="UniProtKB-UniRule"/>
</dbReference>
<feature type="compositionally biased region" description="Basic and acidic residues" evidence="12">
    <location>
        <begin position="766"/>
        <end position="788"/>
    </location>
</feature>
<evidence type="ECO:0000256" key="6">
    <source>
        <dbReference type="ARBA" id="ARBA00022786"/>
    </source>
</evidence>
<feature type="region of interest" description="Disordered" evidence="12">
    <location>
        <begin position="1112"/>
        <end position="1137"/>
    </location>
</feature>